<dbReference type="Proteomes" id="UP000822688">
    <property type="component" value="Chromosome V"/>
</dbReference>
<evidence type="ECO:0008006" key="4">
    <source>
        <dbReference type="Google" id="ProtNLM"/>
    </source>
</evidence>
<feature type="chain" id="PRO_5035760910" description="Secreted protein" evidence="1">
    <location>
        <begin position="25"/>
        <end position="99"/>
    </location>
</feature>
<comment type="caution">
    <text evidence="2">The sequence shown here is derived from an EMBL/GenBank/DDBJ whole genome shotgun (WGS) entry which is preliminary data.</text>
</comment>
<proteinExistence type="predicted"/>
<evidence type="ECO:0000313" key="3">
    <source>
        <dbReference type="Proteomes" id="UP000822688"/>
    </source>
</evidence>
<accession>A0A8T0HP25</accession>
<dbReference type="AlphaFoldDB" id="A0A8T0HP25"/>
<keyword evidence="1" id="KW-0732">Signal</keyword>
<feature type="signal peptide" evidence="1">
    <location>
        <begin position="1"/>
        <end position="24"/>
    </location>
</feature>
<name>A0A8T0HP25_CERPU</name>
<sequence>MPLVMPLRLPLWALPLLVPHLRLTISPSHLSPALVHMYIIPALPHQQPLPCSLYTLDKALIVSLVHLRYTLHPIPPPSHITPVNHYSRLPSGLGNKFYF</sequence>
<organism evidence="2 3">
    <name type="scientific">Ceratodon purpureus</name>
    <name type="common">Fire moss</name>
    <name type="synonym">Dicranum purpureum</name>
    <dbReference type="NCBI Taxonomy" id="3225"/>
    <lineage>
        <taxon>Eukaryota</taxon>
        <taxon>Viridiplantae</taxon>
        <taxon>Streptophyta</taxon>
        <taxon>Embryophyta</taxon>
        <taxon>Bryophyta</taxon>
        <taxon>Bryophytina</taxon>
        <taxon>Bryopsida</taxon>
        <taxon>Dicranidae</taxon>
        <taxon>Pseudoditrichales</taxon>
        <taxon>Ditrichaceae</taxon>
        <taxon>Ceratodon</taxon>
    </lineage>
</organism>
<protein>
    <recommendedName>
        <fullName evidence="4">Secreted protein</fullName>
    </recommendedName>
</protein>
<reference evidence="2" key="1">
    <citation type="submission" date="2020-06" db="EMBL/GenBank/DDBJ databases">
        <title>WGS assembly of Ceratodon purpureus strain R40.</title>
        <authorList>
            <person name="Carey S.B."/>
            <person name="Jenkins J."/>
            <person name="Shu S."/>
            <person name="Lovell J.T."/>
            <person name="Sreedasyam A."/>
            <person name="Maumus F."/>
            <person name="Tiley G.P."/>
            <person name="Fernandez-Pozo N."/>
            <person name="Barry K."/>
            <person name="Chen C."/>
            <person name="Wang M."/>
            <person name="Lipzen A."/>
            <person name="Daum C."/>
            <person name="Saski C.A."/>
            <person name="Payton A.C."/>
            <person name="Mcbreen J.C."/>
            <person name="Conrad R.E."/>
            <person name="Kollar L.M."/>
            <person name="Olsson S."/>
            <person name="Huttunen S."/>
            <person name="Landis J.B."/>
            <person name="Wickett N.J."/>
            <person name="Johnson M.G."/>
            <person name="Rensing S.A."/>
            <person name="Grimwood J."/>
            <person name="Schmutz J."/>
            <person name="Mcdaniel S.F."/>
        </authorList>
    </citation>
    <scope>NUCLEOTIDE SEQUENCE</scope>
    <source>
        <strain evidence="2">R40</strain>
    </source>
</reference>
<keyword evidence="3" id="KW-1185">Reference proteome</keyword>
<evidence type="ECO:0000313" key="2">
    <source>
        <dbReference type="EMBL" id="KAG0572403.1"/>
    </source>
</evidence>
<gene>
    <name evidence="2" type="ORF">KC19_VG092000</name>
</gene>
<dbReference type="EMBL" id="CM026426">
    <property type="protein sequence ID" value="KAG0572403.1"/>
    <property type="molecule type" value="Genomic_DNA"/>
</dbReference>
<evidence type="ECO:0000256" key="1">
    <source>
        <dbReference type="SAM" id="SignalP"/>
    </source>
</evidence>